<comment type="caution">
    <text evidence="1">The sequence shown here is derived from an EMBL/GenBank/DDBJ whole genome shotgun (WGS) entry which is preliminary data.</text>
</comment>
<organism evidence="1 2">
    <name type="scientific">Melastoma candidum</name>
    <dbReference type="NCBI Taxonomy" id="119954"/>
    <lineage>
        <taxon>Eukaryota</taxon>
        <taxon>Viridiplantae</taxon>
        <taxon>Streptophyta</taxon>
        <taxon>Embryophyta</taxon>
        <taxon>Tracheophyta</taxon>
        <taxon>Spermatophyta</taxon>
        <taxon>Magnoliopsida</taxon>
        <taxon>eudicotyledons</taxon>
        <taxon>Gunneridae</taxon>
        <taxon>Pentapetalae</taxon>
        <taxon>rosids</taxon>
        <taxon>malvids</taxon>
        <taxon>Myrtales</taxon>
        <taxon>Melastomataceae</taxon>
        <taxon>Melastomatoideae</taxon>
        <taxon>Melastomateae</taxon>
        <taxon>Melastoma</taxon>
    </lineage>
</organism>
<name>A0ACB9RXB6_9MYRT</name>
<evidence type="ECO:0000313" key="2">
    <source>
        <dbReference type="Proteomes" id="UP001057402"/>
    </source>
</evidence>
<evidence type="ECO:0000313" key="1">
    <source>
        <dbReference type="EMBL" id="KAI4383745.1"/>
    </source>
</evidence>
<reference evidence="2" key="1">
    <citation type="journal article" date="2023" name="Front. Plant Sci.">
        <title>Chromosomal-level genome assembly of Melastoma candidum provides insights into trichome evolution.</title>
        <authorList>
            <person name="Zhong Y."/>
            <person name="Wu W."/>
            <person name="Sun C."/>
            <person name="Zou P."/>
            <person name="Liu Y."/>
            <person name="Dai S."/>
            <person name="Zhou R."/>
        </authorList>
    </citation>
    <scope>NUCLEOTIDE SEQUENCE [LARGE SCALE GENOMIC DNA]</scope>
</reference>
<protein>
    <submittedName>
        <fullName evidence="1">Uncharacterized protein</fullName>
    </submittedName>
</protein>
<accession>A0ACB9RXB6</accession>
<dbReference type="Proteomes" id="UP001057402">
    <property type="component" value="Chromosome 3"/>
</dbReference>
<keyword evidence="2" id="KW-1185">Reference proteome</keyword>
<dbReference type="EMBL" id="CM042882">
    <property type="protein sequence ID" value="KAI4383745.1"/>
    <property type="molecule type" value="Genomic_DNA"/>
</dbReference>
<gene>
    <name evidence="1" type="ORF">MLD38_009549</name>
</gene>
<sequence length="83" mass="9197">MSNAATMGKQEVSSSRLSIPLSYQAAALPSWSLPTHLVKDILRHCKHLIHPPVLPRVHLLTVEIAVNASFCYLRLPCQSRQAP</sequence>
<proteinExistence type="predicted"/>